<dbReference type="EMBL" id="BMAW01130153">
    <property type="protein sequence ID" value="GFU33798.1"/>
    <property type="molecule type" value="Genomic_DNA"/>
</dbReference>
<protein>
    <submittedName>
        <fullName evidence="1">Uncharacterized protein</fullName>
    </submittedName>
</protein>
<proteinExistence type="predicted"/>
<evidence type="ECO:0000313" key="1">
    <source>
        <dbReference type="EMBL" id="GFU33798.1"/>
    </source>
</evidence>
<name>A0A8X6ULC4_NEPPI</name>
<organism evidence="1 2">
    <name type="scientific">Nephila pilipes</name>
    <name type="common">Giant wood spider</name>
    <name type="synonym">Nephila maculata</name>
    <dbReference type="NCBI Taxonomy" id="299642"/>
    <lineage>
        <taxon>Eukaryota</taxon>
        <taxon>Metazoa</taxon>
        <taxon>Ecdysozoa</taxon>
        <taxon>Arthropoda</taxon>
        <taxon>Chelicerata</taxon>
        <taxon>Arachnida</taxon>
        <taxon>Araneae</taxon>
        <taxon>Araneomorphae</taxon>
        <taxon>Entelegynae</taxon>
        <taxon>Araneoidea</taxon>
        <taxon>Nephilidae</taxon>
        <taxon>Nephila</taxon>
    </lineage>
</organism>
<keyword evidence="2" id="KW-1185">Reference proteome</keyword>
<dbReference type="AlphaFoldDB" id="A0A8X6ULC4"/>
<comment type="caution">
    <text evidence="1">The sequence shown here is derived from an EMBL/GenBank/DDBJ whole genome shotgun (WGS) entry which is preliminary data.</text>
</comment>
<dbReference type="Proteomes" id="UP000887013">
    <property type="component" value="Unassembled WGS sequence"/>
</dbReference>
<sequence>MDINGLFSGGVECFVNPRVFIQFSSLRTMQSARTEQQTKNGSKGKKSTLCSKTILFLCRTQCCRHHLFLFVLSNVVERWVELSDVIFQLKDGKKKGLHSNYEGGILFYRPIHLDPQ</sequence>
<evidence type="ECO:0000313" key="2">
    <source>
        <dbReference type="Proteomes" id="UP000887013"/>
    </source>
</evidence>
<reference evidence="1" key="1">
    <citation type="submission" date="2020-08" db="EMBL/GenBank/DDBJ databases">
        <title>Multicomponent nature underlies the extraordinary mechanical properties of spider dragline silk.</title>
        <authorList>
            <person name="Kono N."/>
            <person name="Nakamura H."/>
            <person name="Mori M."/>
            <person name="Yoshida Y."/>
            <person name="Ohtoshi R."/>
            <person name="Malay A.D."/>
            <person name="Moran D.A.P."/>
            <person name="Tomita M."/>
            <person name="Numata K."/>
            <person name="Arakawa K."/>
        </authorList>
    </citation>
    <scope>NUCLEOTIDE SEQUENCE</scope>
</reference>
<gene>
    <name evidence="1" type="ORF">NPIL_125941</name>
</gene>
<accession>A0A8X6ULC4</accession>